<proteinExistence type="predicted"/>
<sequence length="53" mass="5670">MVGQGKAGNGRKQGGSWREKENPVNKKSGRPSLPRDYRTPAEPAGKISVPVPV</sequence>
<evidence type="ECO:0000256" key="1">
    <source>
        <dbReference type="SAM" id="MobiDB-lite"/>
    </source>
</evidence>
<evidence type="ECO:0000313" key="2">
    <source>
        <dbReference type="EMBL" id="ASJ25904.1"/>
    </source>
</evidence>
<feature type="region of interest" description="Disordered" evidence="1">
    <location>
        <begin position="1"/>
        <end position="53"/>
    </location>
</feature>
<name>A0A248LN75_9NEIS</name>
<feature type="compositionally biased region" description="Gly residues" evidence="1">
    <location>
        <begin position="1"/>
        <end position="13"/>
    </location>
</feature>
<organism evidence="2 3">
    <name type="scientific">Laribacter hongkongensis</name>
    <dbReference type="NCBI Taxonomy" id="168471"/>
    <lineage>
        <taxon>Bacteria</taxon>
        <taxon>Pseudomonadati</taxon>
        <taxon>Pseudomonadota</taxon>
        <taxon>Betaproteobacteria</taxon>
        <taxon>Neisseriales</taxon>
        <taxon>Aquaspirillaceae</taxon>
        <taxon>Laribacter</taxon>
    </lineage>
</organism>
<dbReference type="AlphaFoldDB" id="A0A248LN75"/>
<dbReference type="Proteomes" id="UP000197424">
    <property type="component" value="Chromosome"/>
</dbReference>
<accession>A0A248LN75</accession>
<dbReference type="EMBL" id="CP022115">
    <property type="protein sequence ID" value="ASJ25904.1"/>
    <property type="molecule type" value="Genomic_DNA"/>
</dbReference>
<evidence type="ECO:0000313" key="3">
    <source>
        <dbReference type="Proteomes" id="UP000197424"/>
    </source>
</evidence>
<reference evidence="3" key="1">
    <citation type="submission" date="2017-06" db="EMBL/GenBank/DDBJ databases">
        <title>Whole genome sequence of Laribacter hongkongensis LHGZ1.</title>
        <authorList>
            <person name="Chen D."/>
            <person name="Wu H."/>
            <person name="Chen J."/>
        </authorList>
    </citation>
    <scope>NUCLEOTIDE SEQUENCE [LARGE SCALE GENOMIC DNA]</scope>
    <source>
        <strain evidence="3">LHGZ1</strain>
    </source>
</reference>
<protein>
    <submittedName>
        <fullName evidence="2">Uncharacterized protein</fullName>
    </submittedName>
</protein>
<gene>
    <name evidence="2" type="ORF">LHGZ1_3073</name>
</gene>